<dbReference type="GO" id="GO:0016579">
    <property type="term" value="P:protein deubiquitination"/>
    <property type="evidence" value="ECO:0007669"/>
    <property type="project" value="InterPro"/>
</dbReference>
<evidence type="ECO:0000256" key="6">
    <source>
        <dbReference type="ARBA" id="ARBA00022786"/>
    </source>
</evidence>
<keyword evidence="5" id="KW-0645">Protease</keyword>
<dbReference type="PANTHER" id="PTHR24006:SF722">
    <property type="entry name" value="UBIQUITIN CARBOXYL-TERMINAL HYDROLASE 48"/>
    <property type="match status" value="1"/>
</dbReference>
<evidence type="ECO:0000259" key="12">
    <source>
        <dbReference type="PROSITE" id="PS50053"/>
    </source>
</evidence>
<keyword evidence="16" id="KW-1185">Reference proteome</keyword>
<evidence type="ECO:0000256" key="4">
    <source>
        <dbReference type="ARBA" id="ARBA00012759"/>
    </source>
</evidence>
<organism evidence="15 16">
    <name type="scientific">Piloderma croceum (strain F 1598)</name>
    <dbReference type="NCBI Taxonomy" id="765440"/>
    <lineage>
        <taxon>Eukaryota</taxon>
        <taxon>Fungi</taxon>
        <taxon>Dikarya</taxon>
        <taxon>Basidiomycota</taxon>
        <taxon>Agaricomycotina</taxon>
        <taxon>Agaricomycetes</taxon>
        <taxon>Agaricomycetidae</taxon>
        <taxon>Atheliales</taxon>
        <taxon>Atheliaceae</taxon>
        <taxon>Piloderma</taxon>
    </lineage>
</organism>
<dbReference type="InterPro" id="IPR029071">
    <property type="entry name" value="Ubiquitin-like_domsf"/>
</dbReference>
<dbReference type="HOGENOM" id="CLU_005874_0_0_1"/>
<feature type="domain" description="DUSP" evidence="14">
    <location>
        <begin position="834"/>
        <end position="943"/>
    </location>
</feature>
<evidence type="ECO:0000256" key="11">
    <source>
        <dbReference type="SAM" id="MobiDB-lite"/>
    </source>
</evidence>
<feature type="region of interest" description="Disordered" evidence="11">
    <location>
        <begin position="476"/>
        <end position="502"/>
    </location>
</feature>
<reference evidence="15 16" key="1">
    <citation type="submission" date="2014-04" db="EMBL/GenBank/DDBJ databases">
        <authorList>
            <consortium name="DOE Joint Genome Institute"/>
            <person name="Kuo A."/>
            <person name="Tarkka M."/>
            <person name="Buscot F."/>
            <person name="Kohler A."/>
            <person name="Nagy L.G."/>
            <person name="Floudas D."/>
            <person name="Copeland A."/>
            <person name="Barry K.W."/>
            <person name="Cichocki N."/>
            <person name="Veneault-Fourrey C."/>
            <person name="LaButti K."/>
            <person name="Lindquist E.A."/>
            <person name="Lipzen A."/>
            <person name="Lundell T."/>
            <person name="Morin E."/>
            <person name="Murat C."/>
            <person name="Sun H."/>
            <person name="Tunlid A."/>
            <person name="Henrissat B."/>
            <person name="Grigoriev I.V."/>
            <person name="Hibbett D.S."/>
            <person name="Martin F."/>
            <person name="Nordberg H.P."/>
            <person name="Cantor M.N."/>
            <person name="Hua S.X."/>
        </authorList>
    </citation>
    <scope>NUCLEOTIDE SEQUENCE [LARGE SCALE GENOMIC DNA]</scope>
    <source>
        <strain evidence="15 16">F 1598</strain>
    </source>
</reference>
<dbReference type="InterPro" id="IPR000626">
    <property type="entry name" value="Ubiquitin-like_dom"/>
</dbReference>
<evidence type="ECO:0000256" key="8">
    <source>
        <dbReference type="ARBA" id="ARBA00022807"/>
    </source>
</evidence>
<feature type="region of interest" description="Disordered" evidence="11">
    <location>
        <begin position="1"/>
        <end position="25"/>
    </location>
</feature>
<feature type="compositionally biased region" description="Polar residues" evidence="11">
    <location>
        <begin position="1002"/>
        <end position="1013"/>
    </location>
</feature>
<feature type="domain" description="USP" evidence="13">
    <location>
        <begin position="158"/>
        <end position="453"/>
    </location>
</feature>
<dbReference type="InterPro" id="IPR006615">
    <property type="entry name" value="Pept_C19_DUSP"/>
</dbReference>
<proteinExistence type="inferred from homology"/>
<evidence type="ECO:0000256" key="1">
    <source>
        <dbReference type="ARBA" id="ARBA00000707"/>
    </source>
</evidence>
<dbReference type="STRING" id="765440.A0A0C3CC12"/>
<dbReference type="Gene3D" id="3.10.20.90">
    <property type="entry name" value="Phosphatidylinositol 3-kinase Catalytic Subunit, Chain A, domain 1"/>
    <property type="match status" value="1"/>
</dbReference>
<evidence type="ECO:0000256" key="10">
    <source>
        <dbReference type="SAM" id="Coils"/>
    </source>
</evidence>
<feature type="region of interest" description="Disordered" evidence="11">
    <location>
        <begin position="984"/>
        <end position="1029"/>
    </location>
</feature>
<dbReference type="PROSITE" id="PS50235">
    <property type="entry name" value="USP_3"/>
    <property type="match status" value="1"/>
</dbReference>
<evidence type="ECO:0000259" key="14">
    <source>
        <dbReference type="PROSITE" id="PS51283"/>
    </source>
</evidence>
<feature type="region of interest" description="Disordered" evidence="11">
    <location>
        <begin position="1128"/>
        <end position="1152"/>
    </location>
</feature>
<dbReference type="InterPro" id="IPR001394">
    <property type="entry name" value="Peptidase_C19_UCH"/>
</dbReference>
<gene>
    <name evidence="15" type="ORF">PILCRDRAFT_86246</name>
</gene>
<dbReference type="Gene3D" id="3.90.70.10">
    <property type="entry name" value="Cysteine proteinases"/>
    <property type="match status" value="1"/>
</dbReference>
<dbReference type="CDD" id="cd01795">
    <property type="entry name" value="Ubl_USP48"/>
    <property type="match status" value="1"/>
</dbReference>
<dbReference type="EC" id="3.4.19.12" evidence="4"/>
<dbReference type="OrthoDB" id="289038at2759"/>
<feature type="compositionally biased region" description="Basic and acidic residues" evidence="11">
    <location>
        <begin position="523"/>
        <end position="535"/>
    </location>
</feature>
<feature type="domain" description="Ubiquitin-like" evidence="12">
    <location>
        <begin position="1029"/>
        <end position="1100"/>
    </location>
</feature>
<dbReference type="GO" id="GO:0005829">
    <property type="term" value="C:cytosol"/>
    <property type="evidence" value="ECO:0007669"/>
    <property type="project" value="TreeGrafter"/>
</dbReference>
<evidence type="ECO:0000313" key="16">
    <source>
        <dbReference type="Proteomes" id="UP000054166"/>
    </source>
</evidence>
<dbReference type="InterPro" id="IPR018200">
    <property type="entry name" value="USP_CS"/>
</dbReference>
<evidence type="ECO:0000256" key="7">
    <source>
        <dbReference type="ARBA" id="ARBA00022801"/>
    </source>
</evidence>
<dbReference type="Proteomes" id="UP000054166">
    <property type="component" value="Unassembled WGS sequence"/>
</dbReference>
<feature type="compositionally biased region" description="Polar residues" evidence="11">
    <location>
        <begin position="488"/>
        <end position="498"/>
    </location>
</feature>
<dbReference type="AlphaFoldDB" id="A0A0C3CC12"/>
<keyword evidence="6" id="KW-0833">Ubl conjugation pathway</keyword>
<keyword evidence="9" id="KW-0539">Nucleus</keyword>
<evidence type="ECO:0000313" key="15">
    <source>
        <dbReference type="EMBL" id="KIM87207.1"/>
    </source>
</evidence>
<keyword evidence="7" id="KW-0378">Hydrolase</keyword>
<feature type="region of interest" description="Disordered" evidence="11">
    <location>
        <begin position="1104"/>
        <end position="1123"/>
    </location>
</feature>
<dbReference type="InParanoid" id="A0A0C3CC12"/>
<evidence type="ECO:0000256" key="3">
    <source>
        <dbReference type="ARBA" id="ARBA00009085"/>
    </source>
</evidence>
<dbReference type="InterPro" id="IPR044743">
    <property type="entry name" value="Ubl_USP48"/>
</dbReference>
<evidence type="ECO:0000256" key="9">
    <source>
        <dbReference type="ARBA" id="ARBA00023242"/>
    </source>
</evidence>
<dbReference type="InterPro" id="IPR038765">
    <property type="entry name" value="Papain-like_cys_pep_sf"/>
</dbReference>
<evidence type="ECO:0000256" key="5">
    <source>
        <dbReference type="ARBA" id="ARBA00022670"/>
    </source>
</evidence>
<feature type="compositionally biased region" description="Polar residues" evidence="11">
    <location>
        <begin position="1135"/>
        <end position="1148"/>
    </location>
</feature>
<evidence type="ECO:0000256" key="2">
    <source>
        <dbReference type="ARBA" id="ARBA00004123"/>
    </source>
</evidence>
<protein>
    <recommendedName>
        <fullName evidence="4">ubiquitinyl hydrolase 1</fullName>
        <ecNumber evidence="4">3.4.19.12</ecNumber>
    </recommendedName>
</protein>
<dbReference type="PROSITE" id="PS00973">
    <property type="entry name" value="USP_2"/>
    <property type="match status" value="1"/>
</dbReference>
<keyword evidence="8" id="KW-0788">Thiol protease</keyword>
<dbReference type="SUPFAM" id="SSF54001">
    <property type="entry name" value="Cysteine proteinases"/>
    <property type="match status" value="1"/>
</dbReference>
<keyword evidence="10" id="KW-0175">Coiled coil</keyword>
<dbReference type="PANTHER" id="PTHR24006">
    <property type="entry name" value="UBIQUITIN CARBOXYL-TERMINAL HYDROLASE"/>
    <property type="match status" value="1"/>
</dbReference>
<accession>A0A0C3CC12</accession>
<comment type="catalytic activity">
    <reaction evidence="1">
        <text>Thiol-dependent hydrolysis of ester, thioester, amide, peptide and isopeptide bonds formed by the C-terminal Gly of ubiquitin (a 76-residue protein attached to proteins as an intracellular targeting signal).</text>
        <dbReference type="EC" id="3.4.19.12"/>
    </reaction>
</comment>
<dbReference type="InterPro" id="IPR050164">
    <property type="entry name" value="Peptidase_C19"/>
</dbReference>
<dbReference type="PROSITE" id="PS51283">
    <property type="entry name" value="DUSP"/>
    <property type="match status" value="1"/>
</dbReference>
<dbReference type="GO" id="GO:0006508">
    <property type="term" value="P:proteolysis"/>
    <property type="evidence" value="ECO:0007669"/>
    <property type="project" value="UniProtKB-KW"/>
</dbReference>
<dbReference type="GO" id="GO:0004197">
    <property type="term" value="F:cysteine-type endopeptidase activity"/>
    <property type="evidence" value="ECO:0007669"/>
    <property type="project" value="InterPro"/>
</dbReference>
<dbReference type="Pfam" id="PF00443">
    <property type="entry name" value="UCH"/>
    <property type="match status" value="1"/>
</dbReference>
<comment type="subcellular location">
    <subcellularLocation>
        <location evidence="2">Nucleus</location>
    </subcellularLocation>
</comment>
<feature type="region of interest" description="Disordered" evidence="11">
    <location>
        <begin position="523"/>
        <end position="542"/>
    </location>
</feature>
<dbReference type="SUPFAM" id="SSF54236">
    <property type="entry name" value="Ubiquitin-like"/>
    <property type="match status" value="1"/>
</dbReference>
<dbReference type="GO" id="GO:0005634">
    <property type="term" value="C:nucleus"/>
    <property type="evidence" value="ECO:0007669"/>
    <property type="project" value="UniProtKB-SubCell"/>
</dbReference>
<reference evidence="16" key="2">
    <citation type="submission" date="2015-01" db="EMBL/GenBank/DDBJ databases">
        <title>Evolutionary Origins and Diversification of the Mycorrhizal Mutualists.</title>
        <authorList>
            <consortium name="DOE Joint Genome Institute"/>
            <consortium name="Mycorrhizal Genomics Consortium"/>
            <person name="Kohler A."/>
            <person name="Kuo A."/>
            <person name="Nagy L.G."/>
            <person name="Floudas D."/>
            <person name="Copeland A."/>
            <person name="Barry K.W."/>
            <person name="Cichocki N."/>
            <person name="Veneault-Fourrey C."/>
            <person name="LaButti K."/>
            <person name="Lindquist E.A."/>
            <person name="Lipzen A."/>
            <person name="Lundell T."/>
            <person name="Morin E."/>
            <person name="Murat C."/>
            <person name="Riley R."/>
            <person name="Ohm R."/>
            <person name="Sun H."/>
            <person name="Tunlid A."/>
            <person name="Henrissat B."/>
            <person name="Grigoriev I.V."/>
            <person name="Hibbett D.S."/>
            <person name="Martin F."/>
        </authorList>
    </citation>
    <scope>NUCLEOTIDE SEQUENCE [LARGE SCALE GENOMIC DNA]</scope>
    <source>
        <strain evidence="16">F 1598</strain>
    </source>
</reference>
<dbReference type="InterPro" id="IPR035927">
    <property type="entry name" value="DUSP-like_sf"/>
</dbReference>
<feature type="coiled-coil region" evidence="10">
    <location>
        <begin position="559"/>
        <end position="586"/>
    </location>
</feature>
<dbReference type="GO" id="GO:0004843">
    <property type="term" value="F:cysteine-type deubiquitinase activity"/>
    <property type="evidence" value="ECO:0007669"/>
    <property type="project" value="UniProtKB-EC"/>
</dbReference>
<comment type="similarity">
    <text evidence="3">Belongs to the peptidase C19 family.</text>
</comment>
<evidence type="ECO:0000259" key="13">
    <source>
        <dbReference type="PROSITE" id="PS50235"/>
    </source>
</evidence>
<name>A0A0C3CC12_PILCF</name>
<dbReference type="EMBL" id="KN832980">
    <property type="protein sequence ID" value="KIM87207.1"/>
    <property type="molecule type" value="Genomic_DNA"/>
</dbReference>
<dbReference type="PROSITE" id="PS50053">
    <property type="entry name" value="UBIQUITIN_2"/>
    <property type="match status" value="1"/>
</dbReference>
<dbReference type="SUPFAM" id="SSF143791">
    <property type="entry name" value="DUSP-like"/>
    <property type="match status" value="1"/>
</dbReference>
<dbReference type="InterPro" id="IPR028889">
    <property type="entry name" value="USP"/>
</dbReference>
<sequence>MASKRKRRASPTPKGLAAGELLKRNTLPGNESSAWGWVGTEVLDASQITTEHRMMTCGLSRRSRHPFCPNKYASVDRKRASCRQEPTANGELEDDVIVISDDELPQCSKKLCKNNPNCLNYLGQEKWEDKDKAREAFLKVSKIGEDPLLDARDPDIPVGLKVWFRDLAFRNGVYQCQPPQHSNNKFEDSPIFQLQVTFAALQESTQNVFNPTKLVESLKLRTTEQQDAQEFSKLFMSHLDAEFKKQSLPTLKSLIADQFEGKQVYGTICDKCQNRSERPSDFLEIEINFENNANLEDRIAAMLQPETLSGDNQYLCARCDSLQDATRYTELRQLPPVLHFSLLRFVYDISSMERKKSKNTIVFPTTLNMDQFLGSAAARKAAASDKSVNRNIYELQGVLLHKGASAYHGHYEAQVFDSTNKAWFQFDDETVTKIKTLGDKRSSAKEVVNIEDEDEEAPKGRKLRLKSARKKLRVDSDDDDGVVEVSSPTNSNANGAQTDDSREISSKDAYMLVYTRKTSSIDCKADGDSSKHAKQDIPTPPPRVLNMINSFNAAHDEACEAHAKKLKEVKARFDELRRKVMDIYRAWNVSNINEDSVLVSQQALEAWMLRHLVKPSQDKSLETAATSQEFPAPQTAVMSDILCQHNYLDPTKGINMKRISQVAYERIIDMSFIFSPLLYSDQVCEDCVKDNFDERLYHIEHPQIVVQFDEVNNIEENSGGYWISKPWLKGLAVEVAAFQNLLVILDWRLAKPKMHTSSQPDPQPDASDFCGHVKCEHGELALNTTSRRRISIKAYHILQNLFPSWHTLSVDAEACAICDALIHISKGDKREIRKRAEDEKAKLKHMHDNALTGGTLDLENVPCAIVPAQFIRSWKHWLARPADALRPEMVDNSSFLCEHGMLLFDPNSPGDLNTSITMIKRSDWDVLEDLYSGGPLIALEKRIVEDRLENLFESKYVHDIPTCADCRHQRKLNYDTTEITVRILRSQDPDPTPSTYLERGESSLQRPSENGQRPSAMKYGSRMTGATRQSTRIRQVKEKGGRRRLTISKQSTVKDMKVMLQGDLSIPTVYQRLFYRGLELEDNTVTAASLGILADDFLDLREEAEDDGTLSDSDTTHAKKKRREEGMGFGGTLLIGSSQPGSRSSTEATEMEVDHDAVYPDATKACPACTYANLLEATACDICDTSFN</sequence>